<dbReference type="Gene3D" id="1.10.3460.10">
    <property type="entry name" value="Chlorophyll a/b binding protein domain"/>
    <property type="match status" value="1"/>
</dbReference>
<keyword evidence="5" id="KW-0157">Chromophore</keyword>
<dbReference type="EMBL" id="JBGBPQ010000019">
    <property type="protein sequence ID" value="KAL1504609.1"/>
    <property type="molecule type" value="Genomic_DNA"/>
</dbReference>
<accession>A0AB34ISZ6</accession>
<organism evidence="6 7">
    <name type="scientific">Prymnesium parvum</name>
    <name type="common">Toxic golden alga</name>
    <dbReference type="NCBI Taxonomy" id="97485"/>
    <lineage>
        <taxon>Eukaryota</taxon>
        <taxon>Haptista</taxon>
        <taxon>Haptophyta</taxon>
        <taxon>Prymnesiophyceae</taxon>
        <taxon>Prymnesiales</taxon>
        <taxon>Prymnesiaceae</taxon>
        <taxon>Prymnesium</taxon>
    </lineage>
</organism>
<dbReference type="GO" id="GO:0009765">
    <property type="term" value="P:photosynthesis, light harvesting"/>
    <property type="evidence" value="ECO:0007669"/>
    <property type="project" value="InterPro"/>
</dbReference>
<evidence type="ECO:0000256" key="5">
    <source>
        <dbReference type="PIRSR" id="PIRSR601344-1"/>
    </source>
</evidence>
<dbReference type="SUPFAM" id="SSF103511">
    <property type="entry name" value="Chlorophyll a-b binding protein"/>
    <property type="match status" value="1"/>
</dbReference>
<keyword evidence="7" id="KW-1185">Reference proteome</keyword>
<dbReference type="Pfam" id="PF00504">
    <property type="entry name" value="Chloroa_b-bind"/>
    <property type="match status" value="1"/>
</dbReference>
<evidence type="ECO:0000256" key="4">
    <source>
        <dbReference type="ARBA" id="ARBA00022640"/>
    </source>
</evidence>
<protein>
    <submittedName>
        <fullName evidence="6">Uncharacterized protein</fullName>
    </submittedName>
</protein>
<dbReference type="GO" id="GO:0016168">
    <property type="term" value="F:chlorophyll binding"/>
    <property type="evidence" value="ECO:0007669"/>
    <property type="project" value="UniProtKB-KW"/>
</dbReference>
<feature type="binding site" description="axial binding residue" evidence="5">
    <location>
        <position position="84"/>
    </location>
    <ligand>
        <name>chlorophyll b</name>
        <dbReference type="ChEBI" id="CHEBI:61721"/>
        <label>1</label>
    </ligand>
    <ligandPart>
        <name>Mg</name>
        <dbReference type="ChEBI" id="CHEBI:25107"/>
    </ligandPart>
</feature>
<feature type="binding site" evidence="5">
    <location>
        <position position="79"/>
    </location>
    <ligand>
        <name>chlorophyll a</name>
        <dbReference type="ChEBI" id="CHEBI:58416"/>
        <label>1</label>
    </ligand>
</feature>
<dbReference type="InterPro" id="IPR022796">
    <property type="entry name" value="Chloroa_b-bind"/>
</dbReference>
<feature type="binding site" evidence="5">
    <location>
        <position position="209"/>
    </location>
    <ligand>
        <name>chlorophyll a</name>
        <dbReference type="ChEBI" id="CHEBI:58416"/>
        <label>1</label>
    </ligand>
</feature>
<dbReference type="GO" id="GO:0009507">
    <property type="term" value="C:chloroplast"/>
    <property type="evidence" value="ECO:0007669"/>
    <property type="project" value="UniProtKB-SubCell"/>
</dbReference>
<dbReference type="GO" id="GO:0016020">
    <property type="term" value="C:membrane"/>
    <property type="evidence" value="ECO:0007669"/>
    <property type="project" value="InterPro"/>
</dbReference>
<reference evidence="6 7" key="1">
    <citation type="journal article" date="2024" name="Science">
        <title>Giant polyketide synthase enzymes in the biosynthesis of giant marine polyether toxins.</title>
        <authorList>
            <person name="Fallon T.R."/>
            <person name="Shende V.V."/>
            <person name="Wierzbicki I.H."/>
            <person name="Pendleton A.L."/>
            <person name="Watervoot N.F."/>
            <person name="Auber R.P."/>
            <person name="Gonzalez D.J."/>
            <person name="Wisecaver J.H."/>
            <person name="Moore B.S."/>
        </authorList>
    </citation>
    <scope>NUCLEOTIDE SEQUENCE [LARGE SCALE GENOMIC DNA]</scope>
    <source>
        <strain evidence="6 7">12B1</strain>
    </source>
</reference>
<dbReference type="InterPro" id="IPR001344">
    <property type="entry name" value="Chloro_AB-bd_pln"/>
</dbReference>
<dbReference type="Proteomes" id="UP001515480">
    <property type="component" value="Unassembled WGS sequence"/>
</dbReference>
<dbReference type="AlphaFoldDB" id="A0AB34ISZ6"/>
<evidence type="ECO:0000256" key="1">
    <source>
        <dbReference type="ARBA" id="ARBA00004229"/>
    </source>
</evidence>
<comment type="subcellular location">
    <subcellularLocation>
        <location evidence="1">Plastid</location>
        <location evidence="1">Chloroplast</location>
    </subcellularLocation>
</comment>
<gene>
    <name evidence="6" type="ORF">AB1Y20_008393</name>
</gene>
<keyword evidence="4" id="KW-0934">Plastid</keyword>
<sequence length="271" mass="28846">MLSLASSPLAFAPFAQPLHPNLAPAAAGVRMETLADLDALSAKLNPALTPMRFDPLNLAEADFWGSGAEATIGFLRHSEIKHGRIAMFAFVGYIVQANGLHFPFQLTTSGITYADISAAGSPPEQWDALPTAAKIQIFGAISFLELIGERSDLLEAQGGKHYMMGGKPGVYPSLKSAGVPHPVPFDLYDPFGLSKNKTPESKARGLVSEINNGRLAMLGIIGFLSEAKIPGSVPALTGLIKPYAGEPMGPFSATDSLPFVNEMLTWKTDFF</sequence>
<keyword evidence="2" id="KW-0150">Chloroplast</keyword>
<evidence type="ECO:0000256" key="2">
    <source>
        <dbReference type="ARBA" id="ARBA00022528"/>
    </source>
</evidence>
<name>A0AB34ISZ6_PRYPA</name>
<comment type="caution">
    <text evidence="6">The sequence shown here is derived from an EMBL/GenBank/DDBJ whole genome shotgun (WGS) entry which is preliminary data.</text>
</comment>
<keyword evidence="5" id="KW-0148">Chlorophyll</keyword>
<feature type="binding site" evidence="5">
    <location>
        <position position="212"/>
    </location>
    <ligand>
        <name>chlorophyll a</name>
        <dbReference type="ChEBI" id="CHEBI:58416"/>
        <label>1</label>
    </ligand>
</feature>
<keyword evidence="3" id="KW-0602">Photosynthesis</keyword>
<dbReference type="PANTHER" id="PTHR21649">
    <property type="entry name" value="CHLOROPHYLL A/B BINDING PROTEIN"/>
    <property type="match status" value="1"/>
</dbReference>
<evidence type="ECO:0000313" key="6">
    <source>
        <dbReference type="EMBL" id="KAL1504609.1"/>
    </source>
</evidence>
<feature type="binding site" evidence="5">
    <location>
        <position position="82"/>
    </location>
    <ligand>
        <name>chlorophyll a</name>
        <dbReference type="ChEBI" id="CHEBI:58416"/>
        <label>1</label>
    </ligand>
</feature>
<proteinExistence type="predicted"/>
<feature type="binding site" evidence="5">
    <location>
        <position position="214"/>
    </location>
    <ligand>
        <name>chlorophyll a</name>
        <dbReference type="ChEBI" id="CHEBI:58416"/>
        <label>1</label>
    </ligand>
</feature>
<evidence type="ECO:0000256" key="3">
    <source>
        <dbReference type="ARBA" id="ARBA00022531"/>
    </source>
</evidence>
<feature type="binding site" description="axial binding residue" evidence="5">
    <location>
        <position position="142"/>
    </location>
    <ligand>
        <name>chlorophyll b</name>
        <dbReference type="ChEBI" id="CHEBI:61721"/>
        <label>1</label>
    </ligand>
    <ligandPart>
        <name>Mg</name>
        <dbReference type="ChEBI" id="CHEBI:25107"/>
    </ligandPart>
</feature>
<evidence type="ECO:0000313" key="7">
    <source>
        <dbReference type="Proteomes" id="UP001515480"/>
    </source>
</evidence>